<dbReference type="Proteomes" id="UP001456224">
    <property type="component" value="Chromosome"/>
</dbReference>
<evidence type="ECO:0000313" key="1">
    <source>
        <dbReference type="EMBL" id="WXR74636.1"/>
    </source>
</evidence>
<accession>A0ABZ2S180</accession>
<proteinExistence type="predicted"/>
<organism evidence="1 2">
    <name type="scientific">Achromobacter veterisilvae</name>
    <dbReference type="NCBI Taxonomy" id="2069367"/>
    <lineage>
        <taxon>Bacteria</taxon>
        <taxon>Pseudomonadati</taxon>
        <taxon>Pseudomonadota</taxon>
        <taxon>Betaproteobacteria</taxon>
        <taxon>Burkholderiales</taxon>
        <taxon>Alcaligenaceae</taxon>
        <taxon>Achromobacter</taxon>
    </lineage>
</organism>
<keyword evidence="2" id="KW-1185">Reference proteome</keyword>
<sequence>MNGVPILKDVASGLADVFDAVIVLTDSAWRTDPLDSRFLYAREFARTLPVIVIAPAGQAGATALQPQPGGCEGVTVVHLPIAPSMEQTEGFNEILLAREIRRPLFWLVNCDAYLPVLDAWPNAMRVYRASFDGEAVGVSHTRSLHDVAVSFGVTLAHHVDLVLASSPGVAEAYRKYGDYSGALQLVAPGCDITFLSHIATGTGDDRAGAAPKAVVIPGPIDGTLDYELLHEVVHALPDWQFRCYGAAQTGLQQWEALAAHENVRHYATLDAATLLSLGKDVAAAWDPRKLQEGDTGTGEIVRRNFEALGLPLIGDEGQQDAARCQIVVSALVQAQQHGLRAGVVAADVQGIDIGDKFLQAERLLLECYAQQLAKPLDQRLNIAVLYDDRWTHVGTVEEHVTSFQKYSRHNIYFVPISRQTSLRDYKLAEEVDFSMFDVLIYHYAVRLSLKDYLPEPMARKIERFTGLKILFIQDEYDTTNTARAWIRRLAFDMVYTCVPPEGREYVYPASCFQHTEFLATLTGYVPEDPSLGRYQVPLRERQVMVAYRGRMLPYFYGSLGWQKYRIGVDVKELAQARGLNVDIEVDDSKRIYGMDWYRFMGSARATLGTESGSNVFDFDGTLRSKIEKILDANPGASFDDLYRELLEPLERNIRMNQVSPKIFEAIRLRTALVLFEGEYSGVVQPWIHYIPLRQDYSNIDEVFAKLQDFDFLERLTERAYEDVVASGKYSYRTFVQGVDADIERRWLRGARARIYATPILTEDNHGNQRLVMPRGVNGWCLSTSTLGGSMQREQLETLVGERLRGMAALLLRERVRTRMADGLRGIYRRSVDTARAVWRRLPVPRPARRLASRVLRGMKARLLGRG</sequence>
<gene>
    <name evidence="1" type="ORF">WHX56_03825</name>
</gene>
<evidence type="ECO:0000313" key="2">
    <source>
        <dbReference type="Proteomes" id="UP001456224"/>
    </source>
</evidence>
<dbReference type="RefSeq" id="WP_338880509.1">
    <property type="nucleotide sequence ID" value="NZ_CP148753.1"/>
</dbReference>
<name>A0ABZ2S180_9BURK</name>
<reference evidence="1 2" key="1">
    <citation type="submission" date="2024-03" db="EMBL/GenBank/DDBJ databases">
        <title>Reference genomes for the five species model microbial community.</title>
        <authorList>
            <person name="Padfield D."/>
        </authorList>
    </citation>
    <scope>NUCLEOTIDE SEQUENCE [LARGE SCALE GENOMIC DNA]</scope>
    <source>
        <strain evidence="1 2">AB1</strain>
    </source>
</reference>
<protein>
    <recommendedName>
        <fullName evidence="3">Glycosyltransferase 2-like domain-containing protein</fullName>
    </recommendedName>
</protein>
<evidence type="ECO:0008006" key="3">
    <source>
        <dbReference type="Google" id="ProtNLM"/>
    </source>
</evidence>
<dbReference type="EMBL" id="CP148753">
    <property type="protein sequence ID" value="WXR74636.1"/>
    <property type="molecule type" value="Genomic_DNA"/>
</dbReference>